<dbReference type="AlphaFoldDB" id="J0LJ95"/>
<dbReference type="KEGG" id="adl:AURDEDRAFT_171235"/>
<gene>
    <name evidence="2" type="ORF">AURDEDRAFT_171235</name>
</gene>
<dbReference type="SUPFAM" id="SSF81383">
    <property type="entry name" value="F-box domain"/>
    <property type="match status" value="1"/>
</dbReference>
<evidence type="ECO:0000313" key="3">
    <source>
        <dbReference type="Proteomes" id="UP000006514"/>
    </source>
</evidence>
<keyword evidence="3" id="KW-1185">Reference proteome</keyword>
<proteinExistence type="predicted"/>
<dbReference type="PROSITE" id="PS50181">
    <property type="entry name" value="FBOX"/>
    <property type="match status" value="1"/>
</dbReference>
<name>J0LJ95_AURST</name>
<dbReference type="OrthoDB" id="2884925at2759"/>
<organism evidence="2 3">
    <name type="scientific">Auricularia subglabra (strain TFB-10046 / SS5)</name>
    <name type="common">White-rot fungus</name>
    <name type="synonym">Auricularia delicata (strain TFB10046)</name>
    <dbReference type="NCBI Taxonomy" id="717982"/>
    <lineage>
        <taxon>Eukaryota</taxon>
        <taxon>Fungi</taxon>
        <taxon>Dikarya</taxon>
        <taxon>Basidiomycota</taxon>
        <taxon>Agaricomycotina</taxon>
        <taxon>Agaricomycetes</taxon>
        <taxon>Auriculariales</taxon>
        <taxon>Auriculariaceae</taxon>
        <taxon>Auricularia</taxon>
    </lineage>
</organism>
<dbReference type="InterPro" id="IPR036047">
    <property type="entry name" value="F-box-like_dom_sf"/>
</dbReference>
<accession>J0LJ95</accession>
<feature type="domain" description="F-box" evidence="1">
    <location>
        <begin position="56"/>
        <end position="103"/>
    </location>
</feature>
<dbReference type="eggNOG" id="ENOG502RCA3">
    <property type="taxonomic scope" value="Eukaryota"/>
</dbReference>
<dbReference type="EMBL" id="JH687810">
    <property type="protein sequence ID" value="EJD39783.1"/>
    <property type="molecule type" value="Genomic_DNA"/>
</dbReference>
<sequence length="379" mass="42286">MLAFNHEALRVQLAADFISLSSSVRDAAQVSHIFRALARTAVAILCEFTQTWSASNDRLWHMPDEALALCFTFLPFSGRITVSHVSRRWRRIAIAHPAIWAHLDMGRISPRQLHLVHMALSRSGSHPVDLRLLVDADPNGILKNNLKHHMHHLRAVEGDLPWHIVPLSISAPFIETLSGLDYHAEIPSGLLASLCHPKSAETFRRLFYLFPTPQSLHLNGLQKAFARFLPQGPAPASLSSLTLEGVDPGYDVTPHYNNWRTDSLRYVSLQQEEIFAAHLDQLLSGARRLTVRVDYNLETSGIIAQCPGGRAHSITFTDEDNIARTAEVVLSAASALQRVHYEPGEHRSTDARTLVRAAVDRSSYFRATPSDAEFVFPVL</sequence>
<protein>
    <recommendedName>
        <fullName evidence="1">F-box domain-containing protein</fullName>
    </recommendedName>
</protein>
<reference evidence="3" key="1">
    <citation type="journal article" date="2012" name="Science">
        <title>The Paleozoic origin of enzymatic lignin decomposition reconstructed from 31 fungal genomes.</title>
        <authorList>
            <person name="Floudas D."/>
            <person name="Binder M."/>
            <person name="Riley R."/>
            <person name="Barry K."/>
            <person name="Blanchette R.A."/>
            <person name="Henrissat B."/>
            <person name="Martinez A.T."/>
            <person name="Otillar R."/>
            <person name="Spatafora J.W."/>
            <person name="Yadav J.S."/>
            <person name="Aerts A."/>
            <person name="Benoit I."/>
            <person name="Boyd A."/>
            <person name="Carlson A."/>
            <person name="Copeland A."/>
            <person name="Coutinho P.M."/>
            <person name="de Vries R.P."/>
            <person name="Ferreira P."/>
            <person name="Findley K."/>
            <person name="Foster B."/>
            <person name="Gaskell J."/>
            <person name="Glotzer D."/>
            <person name="Gorecki P."/>
            <person name="Heitman J."/>
            <person name="Hesse C."/>
            <person name="Hori C."/>
            <person name="Igarashi K."/>
            <person name="Jurgens J.A."/>
            <person name="Kallen N."/>
            <person name="Kersten P."/>
            <person name="Kohler A."/>
            <person name="Kuees U."/>
            <person name="Kumar T.K.A."/>
            <person name="Kuo A."/>
            <person name="LaButti K."/>
            <person name="Larrondo L.F."/>
            <person name="Lindquist E."/>
            <person name="Ling A."/>
            <person name="Lombard V."/>
            <person name="Lucas S."/>
            <person name="Lundell T."/>
            <person name="Martin R."/>
            <person name="McLaughlin D.J."/>
            <person name="Morgenstern I."/>
            <person name="Morin E."/>
            <person name="Murat C."/>
            <person name="Nagy L.G."/>
            <person name="Nolan M."/>
            <person name="Ohm R.A."/>
            <person name="Patyshakuliyeva A."/>
            <person name="Rokas A."/>
            <person name="Ruiz-Duenas F.J."/>
            <person name="Sabat G."/>
            <person name="Salamov A."/>
            <person name="Samejima M."/>
            <person name="Schmutz J."/>
            <person name="Slot J.C."/>
            <person name="St John F."/>
            <person name="Stenlid J."/>
            <person name="Sun H."/>
            <person name="Sun S."/>
            <person name="Syed K."/>
            <person name="Tsang A."/>
            <person name="Wiebenga A."/>
            <person name="Young D."/>
            <person name="Pisabarro A."/>
            <person name="Eastwood D.C."/>
            <person name="Martin F."/>
            <person name="Cullen D."/>
            <person name="Grigoriev I.V."/>
            <person name="Hibbett D.S."/>
        </authorList>
    </citation>
    <scope>NUCLEOTIDE SEQUENCE [LARGE SCALE GENOMIC DNA]</scope>
    <source>
        <strain evidence="3">TFB10046</strain>
    </source>
</reference>
<dbReference type="Pfam" id="PF12937">
    <property type="entry name" value="F-box-like"/>
    <property type="match status" value="1"/>
</dbReference>
<evidence type="ECO:0000313" key="2">
    <source>
        <dbReference type="EMBL" id="EJD39783.1"/>
    </source>
</evidence>
<dbReference type="InterPro" id="IPR001810">
    <property type="entry name" value="F-box_dom"/>
</dbReference>
<dbReference type="CDD" id="cd09917">
    <property type="entry name" value="F-box_SF"/>
    <property type="match status" value="1"/>
</dbReference>
<dbReference type="Gene3D" id="1.20.1280.50">
    <property type="match status" value="1"/>
</dbReference>
<evidence type="ECO:0000259" key="1">
    <source>
        <dbReference type="PROSITE" id="PS50181"/>
    </source>
</evidence>
<dbReference type="InParanoid" id="J0LJ95"/>
<dbReference type="Proteomes" id="UP000006514">
    <property type="component" value="Unassembled WGS sequence"/>
</dbReference>